<evidence type="ECO:0000313" key="8">
    <source>
        <dbReference type="EMBL" id="KAG7293519.1"/>
    </source>
</evidence>
<accession>A0AAD4F5I3</accession>
<dbReference type="AlphaFoldDB" id="A0AAD4F5I3"/>
<evidence type="ECO:0000256" key="4">
    <source>
        <dbReference type="ARBA" id="ARBA00023002"/>
    </source>
</evidence>
<evidence type="ECO:0000256" key="2">
    <source>
        <dbReference type="ARBA" id="ARBA00022723"/>
    </source>
</evidence>
<dbReference type="GO" id="GO:0008270">
    <property type="term" value="F:zinc ion binding"/>
    <property type="evidence" value="ECO:0007669"/>
    <property type="project" value="InterPro"/>
</dbReference>
<evidence type="ECO:0000259" key="7">
    <source>
        <dbReference type="SMART" id="SM00829"/>
    </source>
</evidence>
<dbReference type="EMBL" id="JAHCVI010000001">
    <property type="protein sequence ID" value="KAG7293519.1"/>
    <property type="molecule type" value="Genomic_DNA"/>
</dbReference>
<feature type="domain" description="Enoyl reductase (ER)" evidence="7">
    <location>
        <begin position="9"/>
        <end position="330"/>
    </location>
</feature>
<dbReference type="SMART" id="SM00829">
    <property type="entry name" value="PKS_ER"/>
    <property type="match status" value="1"/>
</dbReference>
<dbReference type="InterPro" id="IPR011032">
    <property type="entry name" value="GroES-like_sf"/>
</dbReference>
<evidence type="ECO:0000256" key="6">
    <source>
        <dbReference type="SAM" id="MobiDB-lite"/>
    </source>
</evidence>
<dbReference type="Pfam" id="PF08240">
    <property type="entry name" value="ADH_N"/>
    <property type="match status" value="1"/>
</dbReference>
<dbReference type="Pfam" id="PF00107">
    <property type="entry name" value="ADH_zinc_N"/>
    <property type="match status" value="1"/>
</dbReference>
<dbReference type="Proteomes" id="UP001197093">
    <property type="component" value="Unassembled WGS sequence"/>
</dbReference>
<dbReference type="PANTHER" id="PTHR42683">
    <property type="entry name" value="ALDEHYDE REDUCTASE"/>
    <property type="match status" value="1"/>
</dbReference>
<keyword evidence="9" id="KW-1185">Reference proteome</keyword>
<dbReference type="GO" id="GO:0016616">
    <property type="term" value="F:oxidoreductase activity, acting on the CH-OH group of donors, NAD or NADP as acceptor"/>
    <property type="evidence" value="ECO:0007669"/>
    <property type="project" value="InterPro"/>
</dbReference>
<dbReference type="InterPro" id="IPR013149">
    <property type="entry name" value="ADH-like_C"/>
</dbReference>
<dbReference type="FunFam" id="3.40.50.720:FF:000022">
    <property type="entry name" value="Cinnamyl alcohol dehydrogenase"/>
    <property type="match status" value="1"/>
</dbReference>
<comment type="caution">
    <text evidence="8">The sequence shown here is derived from an EMBL/GenBank/DDBJ whole genome shotgun (WGS) entry which is preliminary data.</text>
</comment>
<comment type="similarity">
    <text evidence="5">Belongs to the zinc-containing alcohol dehydrogenase family.</text>
</comment>
<evidence type="ECO:0000313" key="9">
    <source>
        <dbReference type="Proteomes" id="UP001197093"/>
    </source>
</evidence>
<sequence length="334" mass="36167">MRNLTVFKGSKDGVPKQSTTQKPDQLVGDQVFVKVTASGVCGTDLHFLKQDMVLGHEGVGVVEAVGPDVKYLKKGDRVGWGYETDSCGHCHACISGDEIFCPERAMYGEAARDQGSFASGAVWREAFLHRTPDEISDEDAAPLQCGGATVYTALYDVKPNEVVGIMGVGGLGHLAIQFAAKMGCRVVVLSGTDSKREQALALGAHKFVAMKDLDTGKKDETVWPISRLVVTTSAQPAWETLLPMLAPQSRIYPLSVSADNLVIPYMPLISKGIRIQGSLVATRTVHREMLEFAAVHGVRPVTETFPMTEKGIKEAMDRLEQGKVQYRAVLVPAH</sequence>
<dbReference type="CDD" id="cd05283">
    <property type="entry name" value="CAD1"/>
    <property type="match status" value="1"/>
</dbReference>
<feature type="region of interest" description="Disordered" evidence="6">
    <location>
        <begin position="1"/>
        <end position="22"/>
    </location>
</feature>
<organism evidence="8 9">
    <name type="scientific">Staphylotrichum longicolle</name>
    <dbReference type="NCBI Taxonomy" id="669026"/>
    <lineage>
        <taxon>Eukaryota</taxon>
        <taxon>Fungi</taxon>
        <taxon>Dikarya</taxon>
        <taxon>Ascomycota</taxon>
        <taxon>Pezizomycotina</taxon>
        <taxon>Sordariomycetes</taxon>
        <taxon>Sordariomycetidae</taxon>
        <taxon>Sordariales</taxon>
        <taxon>Chaetomiaceae</taxon>
        <taxon>Staphylotrichum</taxon>
    </lineage>
</organism>
<dbReference type="InterPro" id="IPR002328">
    <property type="entry name" value="ADH_Zn_CS"/>
</dbReference>
<protein>
    <recommendedName>
        <fullName evidence="7">Enoyl reductase (ER) domain-containing protein</fullName>
    </recommendedName>
</protein>
<keyword evidence="3 5" id="KW-0862">Zinc</keyword>
<dbReference type="SUPFAM" id="SSF50129">
    <property type="entry name" value="GroES-like"/>
    <property type="match status" value="1"/>
</dbReference>
<dbReference type="InterPro" id="IPR036291">
    <property type="entry name" value="NAD(P)-bd_dom_sf"/>
</dbReference>
<evidence type="ECO:0000256" key="1">
    <source>
        <dbReference type="ARBA" id="ARBA00001947"/>
    </source>
</evidence>
<dbReference type="SUPFAM" id="SSF51735">
    <property type="entry name" value="NAD(P)-binding Rossmann-fold domains"/>
    <property type="match status" value="1"/>
</dbReference>
<keyword evidence="4" id="KW-0560">Oxidoreductase</keyword>
<comment type="cofactor">
    <cofactor evidence="1 5">
        <name>Zn(2+)</name>
        <dbReference type="ChEBI" id="CHEBI:29105"/>
    </cofactor>
</comment>
<reference evidence="8" key="1">
    <citation type="submission" date="2023-02" db="EMBL/GenBank/DDBJ databases">
        <authorList>
            <person name="Palmer J.M."/>
        </authorList>
    </citation>
    <scope>NUCLEOTIDE SEQUENCE</scope>
    <source>
        <strain evidence="8">FW57</strain>
    </source>
</reference>
<evidence type="ECO:0000256" key="5">
    <source>
        <dbReference type="RuleBase" id="RU361277"/>
    </source>
</evidence>
<name>A0AAD4F5I3_9PEZI</name>
<evidence type="ECO:0000256" key="3">
    <source>
        <dbReference type="ARBA" id="ARBA00022833"/>
    </source>
</evidence>
<dbReference type="InterPro" id="IPR020843">
    <property type="entry name" value="ER"/>
</dbReference>
<dbReference type="InterPro" id="IPR013154">
    <property type="entry name" value="ADH-like_N"/>
</dbReference>
<dbReference type="Gene3D" id="3.90.180.10">
    <property type="entry name" value="Medium-chain alcohol dehydrogenases, catalytic domain"/>
    <property type="match status" value="1"/>
</dbReference>
<dbReference type="InterPro" id="IPR047109">
    <property type="entry name" value="CAD-like"/>
</dbReference>
<gene>
    <name evidence="8" type="ORF">NEMBOFW57_003571</name>
</gene>
<dbReference type="Gene3D" id="3.40.50.720">
    <property type="entry name" value="NAD(P)-binding Rossmann-like Domain"/>
    <property type="match status" value="1"/>
</dbReference>
<proteinExistence type="inferred from homology"/>
<dbReference type="PROSITE" id="PS00059">
    <property type="entry name" value="ADH_ZINC"/>
    <property type="match status" value="1"/>
</dbReference>
<keyword evidence="2 5" id="KW-0479">Metal-binding</keyword>